<dbReference type="GO" id="GO:0015098">
    <property type="term" value="F:molybdate ion transmembrane transporter activity"/>
    <property type="evidence" value="ECO:0007669"/>
    <property type="project" value="InterPro"/>
</dbReference>
<evidence type="ECO:0000259" key="9">
    <source>
        <dbReference type="PROSITE" id="PS50893"/>
    </source>
</evidence>
<evidence type="ECO:0000256" key="1">
    <source>
        <dbReference type="ARBA" id="ARBA00004141"/>
    </source>
</evidence>
<keyword evidence="3 8" id="KW-0812">Transmembrane</keyword>
<dbReference type="InterPro" id="IPR003593">
    <property type="entry name" value="AAA+_ATPase"/>
</dbReference>
<dbReference type="Proteomes" id="UP000008206">
    <property type="component" value="Plasmid Cy782201"/>
</dbReference>
<evidence type="ECO:0000313" key="12">
    <source>
        <dbReference type="Proteomes" id="UP000008206"/>
    </source>
</evidence>
<dbReference type="SUPFAM" id="SSF161098">
    <property type="entry name" value="MetI-like"/>
    <property type="match status" value="1"/>
</dbReference>
<dbReference type="Gene3D" id="3.40.50.300">
    <property type="entry name" value="P-loop containing nucleotide triphosphate hydrolases"/>
    <property type="match status" value="1"/>
</dbReference>
<dbReference type="Gene3D" id="1.10.3720.10">
    <property type="entry name" value="MetI-like"/>
    <property type="match status" value="1"/>
</dbReference>
<dbReference type="RefSeq" id="WP_013334292.1">
    <property type="nucleotide sequence ID" value="NC_014533.1"/>
</dbReference>
<dbReference type="InterPro" id="IPR050334">
    <property type="entry name" value="Molybdenum_import_ModC"/>
</dbReference>
<keyword evidence="2" id="KW-0500">Molybdenum</keyword>
<feature type="transmembrane region" description="Helical" evidence="8">
    <location>
        <begin position="45"/>
        <end position="65"/>
    </location>
</feature>
<feature type="transmembrane region" description="Helical" evidence="8">
    <location>
        <begin position="193"/>
        <end position="214"/>
    </location>
</feature>
<dbReference type="InterPro" id="IPR027417">
    <property type="entry name" value="P-loop_NTPase"/>
</dbReference>
<dbReference type="AlphaFoldDB" id="E0UKR2"/>
<dbReference type="KEGG" id="cyj:Cyan7822_5679"/>
<dbReference type="SUPFAM" id="SSF52540">
    <property type="entry name" value="P-loop containing nucleoside triphosphate hydrolases"/>
    <property type="match status" value="1"/>
</dbReference>
<dbReference type="Pfam" id="PF00528">
    <property type="entry name" value="BPD_transp_1"/>
    <property type="match status" value="1"/>
</dbReference>
<keyword evidence="6 8" id="KW-1133">Transmembrane helix</keyword>
<dbReference type="PROSITE" id="PS50893">
    <property type="entry name" value="ABC_TRANSPORTER_2"/>
    <property type="match status" value="1"/>
</dbReference>
<comment type="subcellular location">
    <subcellularLocation>
        <location evidence="8">Cell membrane</location>
        <topology evidence="8">Multi-pass membrane protein</topology>
    </subcellularLocation>
    <subcellularLocation>
        <location evidence="1">Membrane</location>
        <topology evidence="1">Multi-pass membrane protein</topology>
    </subcellularLocation>
</comment>
<keyword evidence="12" id="KW-1185">Reference proteome</keyword>
<name>E0UKR2_GLOV7</name>
<evidence type="ECO:0000256" key="3">
    <source>
        <dbReference type="ARBA" id="ARBA00022692"/>
    </source>
</evidence>
<dbReference type="InterPro" id="IPR035906">
    <property type="entry name" value="MetI-like_sf"/>
</dbReference>
<dbReference type="InterPro" id="IPR003439">
    <property type="entry name" value="ABC_transporter-like_ATP-bd"/>
</dbReference>
<dbReference type="InterPro" id="IPR000515">
    <property type="entry name" value="MetI-like"/>
</dbReference>
<geneLocation type="plasmid" evidence="11 12">
    <name>Cy782201</name>
</geneLocation>
<comment type="similarity">
    <text evidence="8">Belongs to the binding-protein-dependent transport system permease family.</text>
</comment>
<protein>
    <submittedName>
        <fullName evidence="11">Molybdate ABC transporter, inner membrane subunit</fullName>
    </submittedName>
</protein>
<keyword evidence="11" id="KW-0614">Plasmid</keyword>
<gene>
    <name evidence="11" type="ordered locus">Cyan7822_5679</name>
</gene>
<dbReference type="PROSITE" id="PS50928">
    <property type="entry name" value="ABC_TM1"/>
    <property type="match status" value="1"/>
</dbReference>
<proteinExistence type="inferred from homology"/>
<keyword evidence="5" id="KW-0067">ATP-binding</keyword>
<dbReference type="EMBL" id="CP002199">
    <property type="protein sequence ID" value="ADN17542.1"/>
    <property type="molecule type" value="Genomic_DNA"/>
</dbReference>
<evidence type="ECO:0000256" key="4">
    <source>
        <dbReference type="ARBA" id="ARBA00022741"/>
    </source>
</evidence>
<evidence type="ECO:0000256" key="5">
    <source>
        <dbReference type="ARBA" id="ARBA00022840"/>
    </source>
</evidence>
<feature type="domain" description="ABC transporter" evidence="9">
    <location>
        <begin position="255"/>
        <end position="494"/>
    </location>
</feature>
<feature type="transmembrane region" description="Helical" evidence="8">
    <location>
        <begin position="85"/>
        <end position="104"/>
    </location>
</feature>
<dbReference type="GO" id="GO:0016887">
    <property type="term" value="F:ATP hydrolysis activity"/>
    <property type="evidence" value="ECO:0007669"/>
    <property type="project" value="InterPro"/>
</dbReference>
<dbReference type="HOGENOM" id="CLU_016047_17_2_3"/>
<evidence type="ECO:0000256" key="6">
    <source>
        <dbReference type="ARBA" id="ARBA00022989"/>
    </source>
</evidence>
<dbReference type="NCBIfam" id="TIGR02141">
    <property type="entry name" value="modB_ABC"/>
    <property type="match status" value="1"/>
</dbReference>
<evidence type="ECO:0000256" key="7">
    <source>
        <dbReference type="ARBA" id="ARBA00023136"/>
    </source>
</evidence>
<accession>E0UKR2</accession>
<evidence type="ECO:0000313" key="11">
    <source>
        <dbReference type="EMBL" id="ADN17542.1"/>
    </source>
</evidence>
<dbReference type="PANTHER" id="PTHR43514:SF1">
    <property type="entry name" value="SULFATE_THIOSULFATE IMPORT ATP-BINDING PROTEIN CYSA"/>
    <property type="match status" value="1"/>
</dbReference>
<dbReference type="GO" id="GO:0005886">
    <property type="term" value="C:plasma membrane"/>
    <property type="evidence" value="ECO:0007669"/>
    <property type="project" value="UniProtKB-SubCell"/>
</dbReference>
<keyword evidence="4" id="KW-0547">Nucleotide-binding</keyword>
<feature type="transmembrane region" description="Helical" evidence="8">
    <location>
        <begin position="12"/>
        <end position="33"/>
    </location>
</feature>
<reference evidence="12" key="1">
    <citation type="journal article" date="2011" name="MBio">
        <title>Novel metabolic attributes of the genus Cyanothece, comprising a group of unicellular nitrogen-fixing Cyanobacteria.</title>
        <authorList>
            <person name="Bandyopadhyay A."/>
            <person name="Elvitigala T."/>
            <person name="Welsh E."/>
            <person name="Stockel J."/>
            <person name="Liberton M."/>
            <person name="Min H."/>
            <person name="Sherman L.A."/>
            <person name="Pakrasi H.B."/>
        </authorList>
    </citation>
    <scope>NUCLEOTIDE SEQUENCE [LARGE SCALE GENOMIC DNA]</scope>
    <source>
        <strain evidence="12">PCC 7822</strain>
        <plasmid evidence="12">Cy782201</plasmid>
    </source>
</reference>
<dbReference type="GO" id="GO:0005524">
    <property type="term" value="F:ATP binding"/>
    <property type="evidence" value="ECO:0007669"/>
    <property type="project" value="UniProtKB-KW"/>
</dbReference>
<feature type="domain" description="ABC transmembrane type-1" evidence="10">
    <location>
        <begin position="7"/>
        <end position="209"/>
    </location>
</feature>
<evidence type="ECO:0000256" key="8">
    <source>
        <dbReference type="RuleBase" id="RU363032"/>
    </source>
</evidence>
<sequence>MFDLSPLWISLRAAGVATIVTFFVGIAAARWMLTYRGKGKGIIDAIFIAPLVLPPTVVGFLLLLLLGRNSPIGQLLAQAFDYNIIFSWEATVITASVVAFPLMYRTTLGAFEQIDASVYLVARTLGASEWRIFWQVMLPLSYKGLVAATILSFARALGEFGATLMLAGNIPGQTQTMPVAIFFAAESGDMTTALIWVLILMSISMFVIIVVNFWSQSKQVTAPVKADKKTQKRPSNIDSRILESENHLIPQAYAAESHNPSQELMVDIEKNLAGFSLEVNFKATQETLGLLGASGSGKSMTLKCIAGLVTPDQGKIVLNGRTLFDSERKINVPPNERQIGFVFQNYALFPHLNVFENIAFGIKDLPIIQQQQRIQKYIQLLELEGLEKRFPSQLSGGQQQRVALARALAIEPEILIFDEALSALDTYLRGRVEQLLIRVLSAYDGVSLFVTHKLEEAYRVCKDLLVLDGGQIIEAGSKQEIFERPRTFKTAQLTECKNFSSAQRLDDQTVKAIEWNCILQVVEFIPDHLSYVGYRAHQFNFTQDPEQANTFPCWLVTISETQHRITLYLKLHEDPGTNKTYDLLVEVFKDKWFELKKQPCPWYITLNPWKVILLEN</sequence>
<dbReference type="InterPro" id="IPR017871">
    <property type="entry name" value="ABC_transporter-like_CS"/>
</dbReference>
<dbReference type="Pfam" id="PF00005">
    <property type="entry name" value="ABC_tran"/>
    <property type="match status" value="1"/>
</dbReference>
<dbReference type="InterPro" id="IPR011867">
    <property type="entry name" value="ModB_ABC"/>
</dbReference>
<evidence type="ECO:0000259" key="10">
    <source>
        <dbReference type="PROSITE" id="PS50928"/>
    </source>
</evidence>
<dbReference type="PANTHER" id="PTHR43514">
    <property type="entry name" value="ABC TRANSPORTER I FAMILY MEMBER 10"/>
    <property type="match status" value="1"/>
</dbReference>
<dbReference type="PROSITE" id="PS00211">
    <property type="entry name" value="ABC_TRANSPORTER_1"/>
    <property type="match status" value="1"/>
</dbReference>
<organism evidence="11 12">
    <name type="scientific">Gloeothece verrucosa (strain PCC 7822)</name>
    <name type="common">Cyanothece sp. (strain PCC 7822)</name>
    <dbReference type="NCBI Taxonomy" id="497965"/>
    <lineage>
        <taxon>Bacteria</taxon>
        <taxon>Bacillati</taxon>
        <taxon>Cyanobacteriota</taxon>
        <taxon>Cyanophyceae</taxon>
        <taxon>Oscillatoriophycideae</taxon>
        <taxon>Chroococcales</taxon>
        <taxon>Aphanothecaceae</taxon>
        <taxon>Gloeothece</taxon>
        <taxon>Gloeothece verrucosa</taxon>
    </lineage>
</organism>
<dbReference type="SMART" id="SM00382">
    <property type="entry name" value="AAA"/>
    <property type="match status" value="1"/>
</dbReference>
<keyword evidence="8" id="KW-0813">Transport</keyword>
<keyword evidence="7 8" id="KW-0472">Membrane</keyword>
<dbReference type="CDD" id="cd06261">
    <property type="entry name" value="TM_PBP2"/>
    <property type="match status" value="1"/>
</dbReference>
<evidence type="ECO:0000256" key="2">
    <source>
        <dbReference type="ARBA" id="ARBA00022505"/>
    </source>
</evidence>